<dbReference type="AlphaFoldDB" id="A0A8J2RS76"/>
<dbReference type="Proteomes" id="UP000789390">
    <property type="component" value="Unassembled WGS sequence"/>
</dbReference>
<dbReference type="EMBL" id="CAKKLH010000257">
    <property type="protein sequence ID" value="CAH0107121.1"/>
    <property type="molecule type" value="Genomic_DNA"/>
</dbReference>
<evidence type="ECO:0000313" key="1">
    <source>
        <dbReference type="EMBL" id="CAH0107121.1"/>
    </source>
</evidence>
<name>A0A8J2RS76_9CRUS</name>
<keyword evidence="2" id="KW-1185">Reference proteome</keyword>
<proteinExistence type="predicted"/>
<evidence type="ECO:0000313" key="2">
    <source>
        <dbReference type="Proteomes" id="UP000789390"/>
    </source>
</evidence>
<accession>A0A8J2RS76</accession>
<protein>
    <submittedName>
        <fullName evidence="1">Uncharacterized protein</fullName>
    </submittedName>
</protein>
<comment type="caution">
    <text evidence="1">The sequence shown here is derived from an EMBL/GenBank/DDBJ whole genome shotgun (WGS) entry which is preliminary data.</text>
</comment>
<organism evidence="1 2">
    <name type="scientific">Daphnia galeata</name>
    <dbReference type="NCBI Taxonomy" id="27404"/>
    <lineage>
        <taxon>Eukaryota</taxon>
        <taxon>Metazoa</taxon>
        <taxon>Ecdysozoa</taxon>
        <taxon>Arthropoda</taxon>
        <taxon>Crustacea</taxon>
        <taxon>Branchiopoda</taxon>
        <taxon>Diplostraca</taxon>
        <taxon>Cladocera</taxon>
        <taxon>Anomopoda</taxon>
        <taxon>Daphniidae</taxon>
        <taxon>Daphnia</taxon>
    </lineage>
</organism>
<sequence>MLVLRNCKNAQECDERNREAKFALRSTDLENWNNSNCAAVVIHFPEGEQTYLFQVAKDEKTGHLKAYHARYVDYEEFEKAIYFGTAVTCPRELLEKAKQVKSKGTEYNPIDKQLPNMDESIFD</sequence>
<gene>
    <name evidence="1" type="ORF">DGAL_LOCUS10409</name>
</gene>
<reference evidence="1" key="1">
    <citation type="submission" date="2021-11" db="EMBL/GenBank/DDBJ databases">
        <authorList>
            <person name="Schell T."/>
        </authorList>
    </citation>
    <scope>NUCLEOTIDE SEQUENCE</scope>
    <source>
        <strain evidence="1">M5</strain>
    </source>
</reference>